<dbReference type="InterPro" id="IPR046264">
    <property type="entry name" value="DUF6297"/>
</dbReference>
<proteinExistence type="predicted"/>
<feature type="transmembrane region" description="Helical" evidence="1">
    <location>
        <begin position="80"/>
        <end position="101"/>
    </location>
</feature>
<keyword evidence="1" id="KW-0472">Membrane</keyword>
<dbReference type="Proteomes" id="UP000280726">
    <property type="component" value="Unassembled WGS sequence"/>
</dbReference>
<dbReference type="OrthoDB" id="4922321at2"/>
<protein>
    <recommendedName>
        <fullName evidence="4">ABC-2 type transport system permease protein</fullName>
    </recommendedName>
</protein>
<keyword evidence="1" id="KW-0812">Transmembrane</keyword>
<evidence type="ECO:0008006" key="4">
    <source>
        <dbReference type="Google" id="ProtNLM"/>
    </source>
</evidence>
<feature type="transmembrane region" description="Helical" evidence="1">
    <location>
        <begin position="236"/>
        <end position="259"/>
    </location>
</feature>
<feature type="transmembrane region" description="Helical" evidence="1">
    <location>
        <begin position="134"/>
        <end position="154"/>
    </location>
</feature>
<feature type="transmembrane region" description="Helical" evidence="1">
    <location>
        <begin position="465"/>
        <end position="483"/>
    </location>
</feature>
<feature type="transmembrane region" description="Helical" evidence="1">
    <location>
        <begin position="435"/>
        <end position="453"/>
    </location>
</feature>
<evidence type="ECO:0000256" key="1">
    <source>
        <dbReference type="SAM" id="Phobius"/>
    </source>
</evidence>
<feature type="transmembrane region" description="Helical" evidence="1">
    <location>
        <begin position="408"/>
        <end position="429"/>
    </location>
</feature>
<evidence type="ECO:0000313" key="2">
    <source>
        <dbReference type="EMBL" id="RPF28907.1"/>
    </source>
</evidence>
<gene>
    <name evidence="2" type="ORF">EDD32_3457</name>
</gene>
<dbReference type="AlphaFoldDB" id="A0A3N4Z9H7"/>
<reference evidence="2 3" key="1">
    <citation type="submission" date="2018-11" db="EMBL/GenBank/DDBJ databases">
        <title>Sequencing the genomes of 1000 actinobacteria strains.</title>
        <authorList>
            <person name="Klenk H.-P."/>
        </authorList>
    </citation>
    <scope>NUCLEOTIDE SEQUENCE [LARGE SCALE GENOMIC DNA]</scope>
    <source>
        <strain evidence="2 3">DSM 14418</strain>
    </source>
</reference>
<feature type="transmembrane region" description="Helical" evidence="1">
    <location>
        <begin position="495"/>
        <end position="523"/>
    </location>
</feature>
<evidence type="ECO:0000313" key="3">
    <source>
        <dbReference type="Proteomes" id="UP000280726"/>
    </source>
</evidence>
<keyword evidence="3" id="KW-1185">Reference proteome</keyword>
<sequence length="535" mass="54685">MRQGNEVLRVRPAPPTGRAVRRWSRRRSLQRAESRLGDLLYDVYLGGFIVLMYTAMAFALAARLGRDLGGSLLDDASVTAARWLAVLVLAAGAPALVGLAARLGPVSLPGHEATWWLPLPVDRRGLLRPAARRWPVVSALPGAVVAVLATLVLVPSPGAAALAGAAVTGGAGAAALVLAVGLTQVSAGVHGRTRRAADAALAAVPLAGLAGLWWGWPARVMDAISVDPAAGASRAAVPTLAVMLPFAAVALATTLAVVLDLRLGQVRGSVVRERGRTSAEALGSVLSLDTRGLGRALAAVTEPAARRSARLRLVARIPRRWAPHAALVTSDAMLLLRRPRRLVQLVAAGSLPALALGPDVPVLTLGLLVVGGYAAGLAATDGAREASAAPALDALLPLDQRQVHRLRLVVPTVVLVLWSAVAHALLAAAHTDGSWLVLGVLVAPVWSAAAVRAAYRPLPDFSGPLVHTPFGVVPPGLGAAFLMGPDVVAVGTLPLLAAVVGGSVTPGLLGAQGVLAVAALVLAGRQRPAPRNRPA</sequence>
<feature type="transmembrane region" description="Helical" evidence="1">
    <location>
        <begin position="197"/>
        <end position="216"/>
    </location>
</feature>
<feature type="transmembrane region" description="Helical" evidence="1">
    <location>
        <begin position="39"/>
        <end position="60"/>
    </location>
</feature>
<name>A0A3N4Z9H7_9MICO</name>
<keyword evidence="1" id="KW-1133">Transmembrane helix</keyword>
<dbReference type="EMBL" id="RKRA01000001">
    <property type="protein sequence ID" value="RPF28907.1"/>
    <property type="molecule type" value="Genomic_DNA"/>
</dbReference>
<feature type="transmembrane region" description="Helical" evidence="1">
    <location>
        <begin position="160"/>
        <end position="185"/>
    </location>
</feature>
<comment type="caution">
    <text evidence="2">The sequence shown here is derived from an EMBL/GenBank/DDBJ whole genome shotgun (WGS) entry which is preliminary data.</text>
</comment>
<dbReference type="RefSeq" id="WP_123919467.1">
    <property type="nucleotide sequence ID" value="NZ_RKRA01000001.1"/>
</dbReference>
<accession>A0A3N4Z9H7</accession>
<organism evidence="2 3">
    <name type="scientific">Georgenia muralis</name>
    <dbReference type="NCBI Taxonomy" id="154117"/>
    <lineage>
        <taxon>Bacteria</taxon>
        <taxon>Bacillati</taxon>
        <taxon>Actinomycetota</taxon>
        <taxon>Actinomycetes</taxon>
        <taxon>Micrococcales</taxon>
        <taxon>Bogoriellaceae</taxon>
        <taxon>Georgenia</taxon>
    </lineage>
</organism>
<dbReference type="Pfam" id="PF19814">
    <property type="entry name" value="DUF6297"/>
    <property type="match status" value="1"/>
</dbReference>